<dbReference type="Gene3D" id="2.60.40.760">
    <property type="entry name" value="Expansin, cellulose-binding-like domain"/>
    <property type="match status" value="1"/>
</dbReference>
<sequence length="232" mass="23487">MLSRTAITFASAALPLVFGSPVANIAPGVSPRDGVSGTSTFYGGNLNGGACSFTTMSSLPSGIYGTAFSGSSWDNAANCGACLEVTGPSGNSITVMVVDKCPECDAGHLDLFQDAFAVLGATSAGELATSYTPVACPITSPLVLHNKSGTSAYWFSMQVVNHGSPVASLEVSTDGGATWQATTRSDYNFFENQSGFGKDTVDVRVTSTGGKSVVVNGVSVTSDSSVTAAGNF</sequence>
<feature type="chain" id="PRO_5040380466" description="Expansin-like EG45 domain-containing protein" evidence="2">
    <location>
        <begin position="20"/>
        <end position="232"/>
    </location>
</feature>
<dbReference type="AlphaFoldDB" id="A0A9P9W9V5"/>
<dbReference type="CDD" id="cd22271">
    <property type="entry name" value="DPBB_EXP_N-like"/>
    <property type="match status" value="1"/>
</dbReference>
<dbReference type="Gene3D" id="2.40.40.10">
    <property type="entry name" value="RlpA-like domain"/>
    <property type="match status" value="1"/>
</dbReference>
<reference evidence="4" key="1">
    <citation type="submission" date="2021-03" db="EMBL/GenBank/DDBJ databases">
        <title>Revisited historic fungal species revealed as producer of novel bioactive compounds through whole genome sequencing and comparative genomics.</title>
        <authorList>
            <person name="Vignolle G.A."/>
            <person name="Hochenegger N."/>
            <person name="Mach R.L."/>
            <person name="Mach-Aigner A.R."/>
            <person name="Javad Rahimi M."/>
            <person name="Salim K.A."/>
            <person name="Chan C.M."/>
            <person name="Lim L.B.L."/>
            <person name="Cai F."/>
            <person name="Druzhinina I.S."/>
            <person name="U'Ren J.M."/>
            <person name="Derntl C."/>
        </authorList>
    </citation>
    <scope>NUCLEOTIDE SEQUENCE</scope>
    <source>
        <strain evidence="4">TUCIM 5799</strain>
    </source>
</reference>
<dbReference type="InterPro" id="IPR036908">
    <property type="entry name" value="RlpA-like_sf"/>
</dbReference>
<dbReference type="PROSITE" id="PS50842">
    <property type="entry name" value="EXPANSIN_EG45"/>
    <property type="match status" value="1"/>
</dbReference>
<protein>
    <recommendedName>
        <fullName evidence="3">Expansin-like EG45 domain-containing protein</fullName>
    </recommendedName>
</protein>
<evidence type="ECO:0000313" key="5">
    <source>
        <dbReference type="Proteomes" id="UP000829685"/>
    </source>
</evidence>
<dbReference type="InterPro" id="IPR007112">
    <property type="entry name" value="Expansin/allergen_DPBB_dom"/>
</dbReference>
<dbReference type="InterPro" id="IPR051477">
    <property type="entry name" value="Expansin_CellWall"/>
</dbReference>
<accession>A0A9P9W9V5</accession>
<dbReference type="PANTHER" id="PTHR31836:SF21">
    <property type="entry name" value="EXPANSIN-LIKE PROTEIN 7"/>
    <property type="match status" value="1"/>
</dbReference>
<dbReference type="SUPFAM" id="SSF49590">
    <property type="entry name" value="PHL pollen allergen"/>
    <property type="match status" value="1"/>
</dbReference>
<evidence type="ECO:0000259" key="3">
    <source>
        <dbReference type="PROSITE" id="PS50842"/>
    </source>
</evidence>
<evidence type="ECO:0000313" key="4">
    <source>
        <dbReference type="EMBL" id="KAI1853806.1"/>
    </source>
</evidence>
<dbReference type="SUPFAM" id="SSF50685">
    <property type="entry name" value="Barwin-like endoglucanases"/>
    <property type="match status" value="1"/>
</dbReference>
<dbReference type="InterPro" id="IPR009009">
    <property type="entry name" value="RlpA-like_DPBB"/>
</dbReference>
<name>A0A9P9W9V5_9PEZI</name>
<dbReference type="Proteomes" id="UP000829685">
    <property type="component" value="Unassembled WGS sequence"/>
</dbReference>
<dbReference type="Pfam" id="PF03330">
    <property type="entry name" value="DPBB_1"/>
    <property type="match status" value="1"/>
</dbReference>
<proteinExistence type="predicted"/>
<dbReference type="PANTHER" id="PTHR31836">
    <property type="match status" value="1"/>
</dbReference>
<feature type="domain" description="Expansin-like EG45" evidence="3">
    <location>
        <begin position="48"/>
        <end position="141"/>
    </location>
</feature>
<evidence type="ECO:0000256" key="1">
    <source>
        <dbReference type="ARBA" id="ARBA00022729"/>
    </source>
</evidence>
<comment type="caution">
    <text evidence="4">The sequence shown here is derived from an EMBL/GenBank/DDBJ whole genome shotgun (WGS) entry which is preliminary data.</text>
</comment>
<evidence type="ECO:0000256" key="2">
    <source>
        <dbReference type="SAM" id="SignalP"/>
    </source>
</evidence>
<dbReference type="InterPro" id="IPR049818">
    <property type="entry name" value="Expansin_EXLX1-like"/>
</dbReference>
<organism evidence="4 5">
    <name type="scientific">Neoarthrinium moseri</name>
    <dbReference type="NCBI Taxonomy" id="1658444"/>
    <lineage>
        <taxon>Eukaryota</taxon>
        <taxon>Fungi</taxon>
        <taxon>Dikarya</taxon>
        <taxon>Ascomycota</taxon>
        <taxon>Pezizomycotina</taxon>
        <taxon>Sordariomycetes</taxon>
        <taxon>Xylariomycetidae</taxon>
        <taxon>Amphisphaeriales</taxon>
        <taxon>Apiosporaceae</taxon>
        <taxon>Neoarthrinium</taxon>
    </lineage>
</organism>
<feature type="signal peptide" evidence="2">
    <location>
        <begin position="1"/>
        <end position="19"/>
    </location>
</feature>
<dbReference type="EMBL" id="JAFIMR010000056">
    <property type="protein sequence ID" value="KAI1853806.1"/>
    <property type="molecule type" value="Genomic_DNA"/>
</dbReference>
<keyword evidence="1 2" id="KW-0732">Signal</keyword>
<gene>
    <name evidence="4" type="ORF">JX265_012637</name>
</gene>
<dbReference type="NCBIfam" id="NF041144">
    <property type="entry name" value="expansin_EXLX1"/>
    <property type="match status" value="1"/>
</dbReference>
<dbReference type="InterPro" id="IPR036749">
    <property type="entry name" value="Expansin_CBD_sf"/>
</dbReference>
<keyword evidence="5" id="KW-1185">Reference proteome</keyword>